<gene>
    <name evidence="6" type="primary">ddl</name>
    <name evidence="6" type="ORF">RTCCBAU85039_6905</name>
    <name evidence="7" type="ORF">SAMN05216228_11192</name>
</gene>
<sequence>MAKRALILVEGHRSNGPLYVQAAQRLGLHPITLSADPTQYDYLPVGKVEAIQADTNNLDVLMRECSQLRSSYEIAGITGFAGRDESVYVTVSKLCRHFDLPGPNPTSIEGCYDKFAQRQLLAEAGVPTPAYRVAANATDVETSAAEIGLPVVLKPVVGSGSSGVRLCRDADELAEHATCLLGAKHIWRSSPRILIEEFAQGPHYSVDTMGNEVIAIGTSDFGRPPHFVPRGSIFPAPLTDGQYKCIADVSLRCLQALGLGWGPANIELRWTKRGPVAIEVNPRLPGCSTPRLIQLAYGVDLITEHIKLVTGEECDLRKGHSQIAAARFLVPDRDGTLDWIDGDSRAAAETGVTEVELYVKPNTLIVRNGDDRDSIGHVIAASPSLARTEAILQRAVGLIDWSITPFPAPGEQKQSGTA</sequence>
<dbReference type="Proteomes" id="UP000183063">
    <property type="component" value="Unassembled WGS sequence"/>
</dbReference>
<feature type="domain" description="ATP-grasp" evidence="5">
    <location>
        <begin position="118"/>
        <end position="310"/>
    </location>
</feature>
<dbReference type="STRING" id="501024.RTCCBAU85039_6905"/>
<dbReference type="EMBL" id="FOCV01000119">
    <property type="protein sequence ID" value="SEP36400.1"/>
    <property type="molecule type" value="Genomic_DNA"/>
</dbReference>
<evidence type="ECO:0000313" key="9">
    <source>
        <dbReference type="Proteomes" id="UP000198939"/>
    </source>
</evidence>
<dbReference type="OrthoDB" id="9765608at2"/>
<dbReference type="GO" id="GO:0005524">
    <property type="term" value="F:ATP binding"/>
    <property type="evidence" value="ECO:0007669"/>
    <property type="project" value="UniProtKB-UniRule"/>
</dbReference>
<evidence type="ECO:0000313" key="7">
    <source>
        <dbReference type="EMBL" id="SEP36400.1"/>
    </source>
</evidence>
<proteinExistence type="predicted"/>
<evidence type="ECO:0000313" key="6">
    <source>
        <dbReference type="EMBL" id="SEI22746.1"/>
    </source>
</evidence>
<reference evidence="7 9" key="1">
    <citation type="submission" date="2016-10" db="EMBL/GenBank/DDBJ databases">
        <authorList>
            <person name="Varghese N."/>
            <person name="Submissions S."/>
        </authorList>
    </citation>
    <scope>NUCLEOTIDE SEQUENCE [LARGE SCALE GENOMIC DNA]</scope>
    <source>
        <strain evidence="7 9">CGMCC 1.7071</strain>
    </source>
</reference>
<keyword evidence="2 4" id="KW-0547">Nucleotide-binding</keyword>
<dbReference type="EC" id="6.3.2.4" evidence="6"/>
<dbReference type="SMART" id="SM01209">
    <property type="entry name" value="GARS_A"/>
    <property type="match status" value="1"/>
</dbReference>
<keyword evidence="1 6" id="KW-0436">Ligase</keyword>
<dbReference type="RefSeq" id="WP_072382392.1">
    <property type="nucleotide sequence ID" value="NZ_FNXB01000150.1"/>
</dbReference>
<keyword evidence="3 4" id="KW-0067">ATP-binding</keyword>
<dbReference type="EMBL" id="FNXB01000150">
    <property type="protein sequence ID" value="SEI22746.1"/>
    <property type="molecule type" value="Genomic_DNA"/>
</dbReference>
<organism evidence="6 8">
    <name type="scientific">Rhizobium tibeticum</name>
    <dbReference type="NCBI Taxonomy" id="501024"/>
    <lineage>
        <taxon>Bacteria</taxon>
        <taxon>Pseudomonadati</taxon>
        <taxon>Pseudomonadota</taxon>
        <taxon>Alphaproteobacteria</taxon>
        <taxon>Hyphomicrobiales</taxon>
        <taxon>Rhizobiaceae</taxon>
        <taxon>Rhizobium/Agrobacterium group</taxon>
        <taxon>Rhizobium</taxon>
    </lineage>
</organism>
<dbReference type="InterPro" id="IPR005479">
    <property type="entry name" value="CPAse_ATP-bd"/>
</dbReference>
<dbReference type="GO" id="GO:0008716">
    <property type="term" value="F:D-alanine-D-alanine ligase activity"/>
    <property type="evidence" value="ECO:0007669"/>
    <property type="project" value="UniProtKB-EC"/>
</dbReference>
<dbReference type="SUPFAM" id="SSF56059">
    <property type="entry name" value="Glutathione synthetase ATP-binding domain-like"/>
    <property type="match status" value="1"/>
</dbReference>
<accession>A0A1H8X907</accession>
<dbReference type="Gene3D" id="3.30.470.20">
    <property type="entry name" value="ATP-grasp fold, B domain"/>
    <property type="match status" value="1"/>
</dbReference>
<evidence type="ECO:0000256" key="1">
    <source>
        <dbReference type="ARBA" id="ARBA00022598"/>
    </source>
</evidence>
<dbReference type="Pfam" id="PF02786">
    <property type="entry name" value="CPSase_L_D2"/>
    <property type="match status" value="1"/>
</dbReference>
<keyword evidence="9" id="KW-1185">Reference proteome</keyword>
<dbReference type="Pfam" id="PF18603">
    <property type="entry name" value="LAL_C2"/>
    <property type="match status" value="1"/>
</dbReference>
<dbReference type="Proteomes" id="UP000198939">
    <property type="component" value="Unassembled WGS sequence"/>
</dbReference>
<dbReference type="InterPro" id="IPR011761">
    <property type="entry name" value="ATP-grasp"/>
</dbReference>
<reference evidence="8" key="2">
    <citation type="submission" date="2016-10" db="EMBL/GenBank/DDBJ databases">
        <authorList>
            <person name="Wibberg D."/>
        </authorList>
    </citation>
    <scope>NUCLEOTIDE SEQUENCE [LARGE SCALE GENOMIC DNA]</scope>
</reference>
<evidence type="ECO:0000313" key="8">
    <source>
        <dbReference type="Proteomes" id="UP000183063"/>
    </source>
</evidence>
<dbReference type="InterPro" id="IPR040570">
    <property type="entry name" value="LAL_C2"/>
</dbReference>
<protein>
    <submittedName>
        <fullName evidence="7">Biotin carboxylase</fullName>
    </submittedName>
    <submittedName>
        <fullName evidence="6">D-alanine-D-alanine ligase</fullName>
        <ecNumber evidence="6">6.3.2.4</ecNumber>
    </submittedName>
</protein>
<evidence type="ECO:0000256" key="4">
    <source>
        <dbReference type="PROSITE-ProRule" id="PRU00409"/>
    </source>
</evidence>
<dbReference type="PROSITE" id="PS50975">
    <property type="entry name" value="ATP_GRASP"/>
    <property type="match status" value="1"/>
</dbReference>
<dbReference type="PANTHER" id="PTHR43585">
    <property type="entry name" value="FUMIPYRROLE BIOSYNTHESIS PROTEIN C"/>
    <property type="match status" value="1"/>
</dbReference>
<evidence type="ECO:0000256" key="3">
    <source>
        <dbReference type="ARBA" id="ARBA00022840"/>
    </source>
</evidence>
<dbReference type="InterPro" id="IPR052032">
    <property type="entry name" value="ATP-dep_AA_Ligase"/>
</dbReference>
<dbReference type="AlphaFoldDB" id="A0A1H8X907"/>
<reference evidence="6" key="3">
    <citation type="submission" date="2016-10" db="EMBL/GenBank/DDBJ databases">
        <authorList>
            <person name="de Groot N.N."/>
        </authorList>
    </citation>
    <scope>NUCLEOTIDE SEQUENCE [LARGE SCALE GENOMIC DNA]</scope>
    <source>
        <strain evidence="6">CCBAU85039</strain>
    </source>
</reference>
<evidence type="ECO:0000256" key="2">
    <source>
        <dbReference type="ARBA" id="ARBA00022741"/>
    </source>
</evidence>
<dbReference type="GO" id="GO:0046872">
    <property type="term" value="F:metal ion binding"/>
    <property type="evidence" value="ECO:0007669"/>
    <property type="project" value="InterPro"/>
</dbReference>
<dbReference type="PANTHER" id="PTHR43585:SF2">
    <property type="entry name" value="ATP-GRASP ENZYME FSQD"/>
    <property type="match status" value="1"/>
</dbReference>
<name>A0A1H8X907_9HYPH</name>
<evidence type="ECO:0000259" key="5">
    <source>
        <dbReference type="PROSITE" id="PS50975"/>
    </source>
</evidence>